<evidence type="ECO:0000256" key="1">
    <source>
        <dbReference type="SAM" id="MobiDB-lite"/>
    </source>
</evidence>
<name>A0A6A5TNI7_9PLEO</name>
<dbReference type="Proteomes" id="UP000800035">
    <property type="component" value="Unassembled WGS sequence"/>
</dbReference>
<feature type="compositionally biased region" description="Basic and acidic residues" evidence="1">
    <location>
        <begin position="80"/>
        <end position="90"/>
    </location>
</feature>
<organism evidence="2 3">
    <name type="scientific">Byssothecium circinans</name>
    <dbReference type="NCBI Taxonomy" id="147558"/>
    <lineage>
        <taxon>Eukaryota</taxon>
        <taxon>Fungi</taxon>
        <taxon>Dikarya</taxon>
        <taxon>Ascomycota</taxon>
        <taxon>Pezizomycotina</taxon>
        <taxon>Dothideomycetes</taxon>
        <taxon>Pleosporomycetidae</taxon>
        <taxon>Pleosporales</taxon>
        <taxon>Massarineae</taxon>
        <taxon>Massarinaceae</taxon>
        <taxon>Byssothecium</taxon>
    </lineage>
</organism>
<reference evidence="2" key="1">
    <citation type="journal article" date="2020" name="Stud. Mycol.">
        <title>101 Dothideomycetes genomes: a test case for predicting lifestyles and emergence of pathogens.</title>
        <authorList>
            <person name="Haridas S."/>
            <person name="Albert R."/>
            <person name="Binder M."/>
            <person name="Bloem J."/>
            <person name="Labutti K."/>
            <person name="Salamov A."/>
            <person name="Andreopoulos B."/>
            <person name="Baker S."/>
            <person name="Barry K."/>
            <person name="Bills G."/>
            <person name="Bluhm B."/>
            <person name="Cannon C."/>
            <person name="Castanera R."/>
            <person name="Culley D."/>
            <person name="Daum C."/>
            <person name="Ezra D."/>
            <person name="Gonzalez J."/>
            <person name="Henrissat B."/>
            <person name="Kuo A."/>
            <person name="Liang C."/>
            <person name="Lipzen A."/>
            <person name="Lutzoni F."/>
            <person name="Magnuson J."/>
            <person name="Mondo S."/>
            <person name="Nolan M."/>
            <person name="Ohm R."/>
            <person name="Pangilinan J."/>
            <person name="Park H.-J."/>
            <person name="Ramirez L."/>
            <person name="Alfaro M."/>
            <person name="Sun H."/>
            <person name="Tritt A."/>
            <person name="Yoshinaga Y."/>
            <person name="Zwiers L.-H."/>
            <person name="Turgeon B."/>
            <person name="Goodwin S."/>
            <person name="Spatafora J."/>
            <person name="Crous P."/>
            <person name="Grigoriev I."/>
        </authorList>
    </citation>
    <scope>NUCLEOTIDE SEQUENCE</scope>
    <source>
        <strain evidence="2">CBS 675.92</strain>
    </source>
</reference>
<feature type="compositionally biased region" description="Basic and acidic residues" evidence="1">
    <location>
        <begin position="109"/>
        <end position="120"/>
    </location>
</feature>
<dbReference type="EMBL" id="ML977005">
    <property type="protein sequence ID" value="KAF1953262.1"/>
    <property type="molecule type" value="Genomic_DNA"/>
</dbReference>
<gene>
    <name evidence="2" type="ORF">CC80DRAFT_507442</name>
</gene>
<accession>A0A6A5TNI7</accession>
<sequence>MLPLLNAARLYNIRKALKYYQYKADVEDLKPNDFKWLLKFVRALLNFRELRVSIDTLKKEVSTFIRKRKASSKINGGEVKLNEDSKDKGGRSKRVKGGFNNDRGSLKRSRGEDSKDKGVQ</sequence>
<evidence type="ECO:0000313" key="2">
    <source>
        <dbReference type="EMBL" id="KAF1953262.1"/>
    </source>
</evidence>
<protein>
    <submittedName>
        <fullName evidence="2">Uncharacterized protein</fullName>
    </submittedName>
</protein>
<proteinExistence type="predicted"/>
<keyword evidence="3" id="KW-1185">Reference proteome</keyword>
<evidence type="ECO:0000313" key="3">
    <source>
        <dbReference type="Proteomes" id="UP000800035"/>
    </source>
</evidence>
<feature type="region of interest" description="Disordered" evidence="1">
    <location>
        <begin position="69"/>
        <end position="120"/>
    </location>
</feature>
<dbReference type="AlphaFoldDB" id="A0A6A5TNI7"/>